<gene>
    <name evidence="2" type="ORF">CVM39_13035</name>
    <name evidence="3" type="ORF">SAMN06297129_0554</name>
</gene>
<reference evidence="3 4" key="1">
    <citation type="submission" date="2017-09" db="EMBL/GenBank/DDBJ databases">
        <authorList>
            <person name="Ehlers B."/>
            <person name="Leendertz F.H."/>
        </authorList>
    </citation>
    <scope>NUCLEOTIDE SEQUENCE [LARGE SCALE GENOMIC DNA]</scope>
    <source>
        <strain evidence="3 4">CGMCC 1.12662</strain>
    </source>
</reference>
<organism evidence="3 4">
    <name type="scientific">Pseudooceanicola antarcticus</name>
    <dbReference type="NCBI Taxonomy" id="1247613"/>
    <lineage>
        <taxon>Bacteria</taxon>
        <taxon>Pseudomonadati</taxon>
        <taxon>Pseudomonadota</taxon>
        <taxon>Alphaproteobacteria</taxon>
        <taxon>Rhodobacterales</taxon>
        <taxon>Paracoccaceae</taxon>
        <taxon>Pseudooceanicola</taxon>
    </lineage>
</organism>
<dbReference type="EMBL" id="PGTD01000017">
    <property type="protein sequence ID" value="PJE27508.1"/>
    <property type="molecule type" value="Genomic_DNA"/>
</dbReference>
<dbReference type="RefSeq" id="WP_097144329.1">
    <property type="nucleotide sequence ID" value="NZ_OBEA01000001.1"/>
</dbReference>
<evidence type="ECO:0000313" key="2">
    <source>
        <dbReference type="EMBL" id="PJE27508.1"/>
    </source>
</evidence>
<dbReference type="Proteomes" id="UP000231702">
    <property type="component" value="Unassembled WGS sequence"/>
</dbReference>
<dbReference type="PROSITE" id="PS51318">
    <property type="entry name" value="TAT"/>
    <property type="match status" value="1"/>
</dbReference>
<evidence type="ECO:0000313" key="3">
    <source>
        <dbReference type="EMBL" id="SNY39246.1"/>
    </source>
</evidence>
<dbReference type="InterPro" id="IPR015168">
    <property type="entry name" value="SsuA/THI5"/>
</dbReference>
<protein>
    <submittedName>
        <fullName evidence="2">ABC transporter substrate-binding protein</fullName>
    </submittedName>
    <submittedName>
        <fullName evidence="3">NitT/TauT family transport system substrate-binding protein</fullName>
    </submittedName>
</protein>
<dbReference type="Pfam" id="PF09084">
    <property type="entry name" value="NMT1"/>
    <property type="match status" value="1"/>
</dbReference>
<evidence type="ECO:0000259" key="1">
    <source>
        <dbReference type="Pfam" id="PF09084"/>
    </source>
</evidence>
<dbReference type="SUPFAM" id="SSF53850">
    <property type="entry name" value="Periplasmic binding protein-like II"/>
    <property type="match status" value="1"/>
</dbReference>
<proteinExistence type="predicted"/>
<dbReference type="InterPro" id="IPR006311">
    <property type="entry name" value="TAT_signal"/>
</dbReference>
<keyword evidence="5" id="KW-1185">Reference proteome</keyword>
<evidence type="ECO:0000313" key="4">
    <source>
        <dbReference type="Proteomes" id="UP000231655"/>
    </source>
</evidence>
<name>A0A285HWR6_9RHOB</name>
<dbReference type="AlphaFoldDB" id="A0A285HWR6"/>
<accession>A0A285HWR6</accession>
<dbReference type="EMBL" id="OBEA01000001">
    <property type="protein sequence ID" value="SNY39246.1"/>
    <property type="molecule type" value="Genomic_DNA"/>
</dbReference>
<sequence>MTDIRRKILSGLGQLGLGLALSTGLAFSAAAADKVTIGVFVAGSGLPYYVAEKRGYFAEADLEVEPVFIGTHPLIVQAMVSGDIDAASNLVTLEGANINALRPGTMKFIALYGQNSEYVMEQFVVKPDSTATTIADLKGANLFSAPGPANLGAAKASLIASGLGEDEFAIQEQGMGNHIGAMQSGNFDGGFTLEALASIMVDRGIAKRLETGVIAKYLMKDETAEAYAAGAAISGKLMEERPDVAKRFAAAWAKAVKDANEDPTARELLVEMKVPENLTETVPLAHYNMVSDMSEDELADFQTFLDIGVDLGVVAKPIAVADVAEAM</sequence>
<dbReference type="Gene3D" id="3.40.190.10">
    <property type="entry name" value="Periplasmic binding protein-like II"/>
    <property type="match status" value="2"/>
</dbReference>
<evidence type="ECO:0000313" key="5">
    <source>
        <dbReference type="Proteomes" id="UP000231702"/>
    </source>
</evidence>
<reference evidence="2 5" key="2">
    <citation type="journal article" date="2018" name="Int. J. Syst. Evol. Microbiol.">
        <title>Pseudooceanicola lipolyticus sp. nov., a marine alphaproteobacterium, reclassification of Oceanicola flagellatus as Pseudooceanicola flagellatus comb. nov. and emended description of the genus Pseudooceanicola.</title>
        <authorList>
            <person name="Huang M.-M."/>
            <person name="Guo L.-L."/>
            <person name="Wu Y.-H."/>
            <person name="Lai Q.-L."/>
            <person name="Shao Z.-Z."/>
            <person name="Wang C.-S."/>
            <person name="Wu M."/>
            <person name="Xu X.-W."/>
        </authorList>
    </citation>
    <scope>NUCLEOTIDE SEQUENCE [LARGE SCALE GENOMIC DNA]</scope>
    <source>
        <strain evidence="2 5">Ar-45</strain>
    </source>
</reference>
<feature type="domain" description="SsuA/THI5-like" evidence="1">
    <location>
        <begin position="47"/>
        <end position="264"/>
    </location>
</feature>
<dbReference type="OrthoDB" id="9815602at2"/>
<dbReference type="PANTHER" id="PTHR30024">
    <property type="entry name" value="ALIPHATIC SULFONATES-BINDING PROTEIN-RELATED"/>
    <property type="match status" value="1"/>
</dbReference>
<dbReference type="Proteomes" id="UP000231655">
    <property type="component" value="Unassembled WGS sequence"/>
</dbReference>